<dbReference type="InterPro" id="IPR036390">
    <property type="entry name" value="WH_DNA-bd_sf"/>
</dbReference>
<dbReference type="InterPro" id="IPR005149">
    <property type="entry name" value="Tscrpt_reg_PadR_N"/>
</dbReference>
<name>A0ABN1WDR0_9ACTN</name>
<protein>
    <submittedName>
        <fullName evidence="2">Helix-turn-helix transcriptional regulator</fullName>
    </submittedName>
</protein>
<comment type="caution">
    <text evidence="2">The sequence shown here is derived from an EMBL/GenBank/DDBJ whole genome shotgun (WGS) entry which is preliminary data.</text>
</comment>
<dbReference type="EMBL" id="BAAALF010000077">
    <property type="protein sequence ID" value="GAA1246947.1"/>
    <property type="molecule type" value="Genomic_DNA"/>
</dbReference>
<accession>A0ABN1WDR0</accession>
<feature type="domain" description="Transcription regulator PadR N-terminal" evidence="1">
    <location>
        <begin position="13"/>
        <end position="86"/>
    </location>
</feature>
<dbReference type="InterPro" id="IPR036388">
    <property type="entry name" value="WH-like_DNA-bd_sf"/>
</dbReference>
<gene>
    <name evidence="2" type="ORF">GCM10009665_42420</name>
</gene>
<dbReference type="SUPFAM" id="SSF46785">
    <property type="entry name" value="Winged helix' DNA-binding domain"/>
    <property type="match status" value="1"/>
</dbReference>
<proteinExistence type="predicted"/>
<dbReference type="Proteomes" id="UP001500037">
    <property type="component" value="Unassembled WGS sequence"/>
</dbReference>
<dbReference type="PANTHER" id="PTHR33169:SF13">
    <property type="entry name" value="PADR-FAMILY TRANSCRIPTIONAL REGULATOR"/>
    <property type="match status" value="1"/>
</dbReference>
<dbReference type="InterPro" id="IPR052509">
    <property type="entry name" value="Metal_resp_DNA-bind_regulator"/>
</dbReference>
<keyword evidence="3" id="KW-1185">Reference proteome</keyword>
<sequence>MPDSVMTDQAFLVLTALVPAPLHGYGILAKVDELSQESVGLKVGTLYGVLARLVEEGLVEPHREEHRSGRLRRYHRLTEAGRDALAAEAHRQAANARVAIERLGAHQPATPRSTG</sequence>
<dbReference type="Gene3D" id="1.10.10.10">
    <property type="entry name" value="Winged helix-like DNA-binding domain superfamily/Winged helix DNA-binding domain"/>
    <property type="match status" value="1"/>
</dbReference>
<evidence type="ECO:0000313" key="2">
    <source>
        <dbReference type="EMBL" id="GAA1246947.1"/>
    </source>
</evidence>
<evidence type="ECO:0000259" key="1">
    <source>
        <dbReference type="Pfam" id="PF03551"/>
    </source>
</evidence>
<evidence type="ECO:0000313" key="3">
    <source>
        <dbReference type="Proteomes" id="UP001500037"/>
    </source>
</evidence>
<dbReference type="PANTHER" id="PTHR33169">
    <property type="entry name" value="PADR-FAMILY TRANSCRIPTIONAL REGULATOR"/>
    <property type="match status" value="1"/>
</dbReference>
<organism evidence="2 3">
    <name type="scientific">Kitasatospora nipponensis</name>
    <dbReference type="NCBI Taxonomy" id="258049"/>
    <lineage>
        <taxon>Bacteria</taxon>
        <taxon>Bacillati</taxon>
        <taxon>Actinomycetota</taxon>
        <taxon>Actinomycetes</taxon>
        <taxon>Kitasatosporales</taxon>
        <taxon>Streptomycetaceae</taxon>
        <taxon>Kitasatospora</taxon>
    </lineage>
</organism>
<dbReference type="Pfam" id="PF03551">
    <property type="entry name" value="PadR"/>
    <property type="match status" value="1"/>
</dbReference>
<reference evidence="2 3" key="1">
    <citation type="journal article" date="2019" name="Int. J. Syst. Evol. Microbiol.">
        <title>The Global Catalogue of Microorganisms (GCM) 10K type strain sequencing project: providing services to taxonomists for standard genome sequencing and annotation.</title>
        <authorList>
            <consortium name="The Broad Institute Genomics Platform"/>
            <consortium name="The Broad Institute Genome Sequencing Center for Infectious Disease"/>
            <person name="Wu L."/>
            <person name="Ma J."/>
        </authorList>
    </citation>
    <scope>NUCLEOTIDE SEQUENCE [LARGE SCALE GENOMIC DNA]</scope>
    <source>
        <strain evidence="2 3">JCM 13004</strain>
    </source>
</reference>
<dbReference type="RefSeq" id="WP_344443420.1">
    <property type="nucleotide sequence ID" value="NZ_BAAALF010000077.1"/>
</dbReference>